<keyword evidence="5 9" id="KW-1133">Transmembrane helix</keyword>
<dbReference type="Pfam" id="PF02714">
    <property type="entry name" value="RSN1_7TM"/>
    <property type="match status" value="1"/>
</dbReference>
<dbReference type="GO" id="GO:0005227">
    <property type="term" value="F:calcium-activated cation channel activity"/>
    <property type="evidence" value="ECO:0007669"/>
    <property type="project" value="InterPro"/>
</dbReference>
<feature type="transmembrane region" description="Helical" evidence="9">
    <location>
        <begin position="497"/>
        <end position="522"/>
    </location>
</feature>
<dbReference type="InterPro" id="IPR027815">
    <property type="entry name" value="CSC1/OSCA1-like_cyt"/>
</dbReference>
<feature type="domain" description="CSC1/OSCA1-like cytosolic" evidence="13">
    <location>
        <begin position="260"/>
        <end position="439"/>
    </location>
</feature>
<dbReference type="AlphaFoldDB" id="A0A6A6FHE1"/>
<evidence type="ECO:0000256" key="7">
    <source>
        <dbReference type="SAM" id="Coils"/>
    </source>
</evidence>
<feature type="region of interest" description="Disordered" evidence="8">
    <location>
        <begin position="36"/>
        <end position="56"/>
    </location>
</feature>
<dbReference type="GO" id="GO:0005886">
    <property type="term" value="C:plasma membrane"/>
    <property type="evidence" value="ECO:0007669"/>
    <property type="project" value="TreeGrafter"/>
</dbReference>
<dbReference type="InterPro" id="IPR032880">
    <property type="entry name" value="CSC1/OSCA1-like_N"/>
</dbReference>
<feature type="domain" description="CSC1/OSCA1-like 7TM region" evidence="10">
    <location>
        <begin position="453"/>
        <end position="723"/>
    </location>
</feature>
<feature type="transmembrane region" description="Helical" evidence="9">
    <location>
        <begin position="453"/>
        <end position="477"/>
    </location>
</feature>
<feature type="transmembrane region" description="Helical" evidence="9">
    <location>
        <begin position="703"/>
        <end position="724"/>
    </location>
</feature>
<evidence type="ECO:0000256" key="2">
    <source>
        <dbReference type="ARBA" id="ARBA00007779"/>
    </source>
</evidence>
<feature type="transmembrane region" description="Helical" evidence="9">
    <location>
        <begin position="730"/>
        <end position="749"/>
    </location>
</feature>
<sequence length="917" mass="102833">MQIVKGGHWACPVSSVTAVGTASDVQSYISTSNTDHVYKAPEEPGLRNRSSQGLSSTRHIVDPMDFSILKDDGYGKNRREDSTSFDAILGAFIPTFIIFVVYLIIFTLIRNYFRKTFAPRTYLGTIPEKDRTPVSHADGKSWLHDFRQLTDKFVLKHNSLDAYLFLRFLKFIIVVCFAGSCLTWPILFPINATGGGSASQLDRISFSNIAKNSHLWAHTVVAWVLFVGIFLAIAVERLRLIGFRQACYLDEPHSSRLSAKTVLFVNVPRDALLSENLNKYFGDEAKHSWPVKDTGDLPKLIEERNGAVEELESAQYDFIVKNAKAQKNSASVAPSSDTSVEDGNAHPLKHRPTTRAPLVVGQKVDRIEKAREKLLRLEERIKAVRAAPSRNIPGEGAVFVSFASQEAAHRAFQQLRFHKQLPLQDRYLAVQPKEVLWQNVQLPVANRLSKASLGLVFVIAFTIFFAIPVGLVGTLSNVRELADRVQFLSFLKDLPDWLLGLLVGFVPPAVVSWFVSYVPKLFRHIAKLSGEPTIPQAELKTQAWFMVFQVVQVFLVTTFSSGAAAVATKITKDPRSAPDLLASSLPKASNFYLTYFILQGTTSAASNLLDYSELFEYLFYEYIWNKTPREKFQTYAQVRGTPWAAWLPKFTNFLIIAVAYACIQPLIIGFAAIGVAMFYFSYKYNLLYVRQTKIDTKGEAYKRALQQMPTGLYLAELCLIGLFGARKAGAQTALITVLLVITAVANLVLDRALRPLELYLGVDKWQEQEVPLLAEEDGIDPDDEAALHAASHGRRLGLNKLPSPLPRWLSDFFDSIISSSREQMRTWLQEDDGSEGESFSLSEEETEKAYVAPAFTSKTPKLWIPSDKYGISKQEIEQNEKEGIETTNDAAEIDENGRLHWDHNFENVPVHSKPKVI</sequence>
<reference evidence="14" key="1">
    <citation type="journal article" date="2020" name="Stud. Mycol.">
        <title>101 Dothideomycetes genomes: a test case for predicting lifestyles and emergence of pathogens.</title>
        <authorList>
            <person name="Haridas S."/>
            <person name="Albert R."/>
            <person name="Binder M."/>
            <person name="Bloem J."/>
            <person name="Labutti K."/>
            <person name="Salamov A."/>
            <person name="Andreopoulos B."/>
            <person name="Baker S."/>
            <person name="Barry K."/>
            <person name="Bills G."/>
            <person name="Bluhm B."/>
            <person name="Cannon C."/>
            <person name="Castanera R."/>
            <person name="Culley D."/>
            <person name="Daum C."/>
            <person name="Ezra D."/>
            <person name="Gonzalez J."/>
            <person name="Henrissat B."/>
            <person name="Kuo A."/>
            <person name="Liang C."/>
            <person name="Lipzen A."/>
            <person name="Lutzoni F."/>
            <person name="Magnuson J."/>
            <person name="Mondo S."/>
            <person name="Nolan M."/>
            <person name="Ohm R."/>
            <person name="Pangilinan J."/>
            <person name="Park H.-J."/>
            <person name="Ramirez L."/>
            <person name="Alfaro M."/>
            <person name="Sun H."/>
            <person name="Tritt A."/>
            <person name="Yoshinaga Y."/>
            <person name="Zwiers L.-H."/>
            <person name="Turgeon B."/>
            <person name="Goodwin S."/>
            <person name="Spatafora J."/>
            <person name="Crous P."/>
            <person name="Grigoriev I."/>
        </authorList>
    </citation>
    <scope>NUCLEOTIDE SEQUENCE</scope>
    <source>
        <strain evidence="14">SCOH1-5</strain>
    </source>
</reference>
<accession>A0A6A6FHE1</accession>
<proteinExistence type="inferred from homology"/>
<evidence type="ECO:0000313" key="14">
    <source>
        <dbReference type="EMBL" id="KAF2212658.1"/>
    </source>
</evidence>
<feature type="transmembrane region" description="Helical" evidence="9">
    <location>
        <begin position="87"/>
        <end position="109"/>
    </location>
</feature>
<feature type="transmembrane region" description="Helical" evidence="9">
    <location>
        <begin position="543"/>
        <end position="567"/>
    </location>
</feature>
<comment type="similarity">
    <text evidence="2">Belongs to the CSC1 (TC 1.A.17) family.</text>
</comment>
<dbReference type="PANTHER" id="PTHR13018">
    <property type="entry name" value="PROBABLE MEMBRANE PROTEIN DUF221-RELATED"/>
    <property type="match status" value="1"/>
</dbReference>
<feature type="domain" description="10TM putative phosphate transporter extracellular tail" evidence="11">
    <location>
        <begin position="812"/>
        <end position="903"/>
    </location>
</feature>
<feature type="transmembrane region" description="Helical" evidence="9">
    <location>
        <begin position="653"/>
        <end position="682"/>
    </location>
</feature>
<evidence type="ECO:0000256" key="4">
    <source>
        <dbReference type="ARBA" id="ARBA00022692"/>
    </source>
</evidence>
<evidence type="ECO:0000259" key="11">
    <source>
        <dbReference type="Pfam" id="PF12621"/>
    </source>
</evidence>
<dbReference type="Proteomes" id="UP000799539">
    <property type="component" value="Unassembled WGS sequence"/>
</dbReference>
<feature type="domain" description="CSC1/OSCA1-like N-terminal transmembrane" evidence="12">
    <location>
        <begin position="88"/>
        <end position="233"/>
    </location>
</feature>
<evidence type="ECO:0000256" key="6">
    <source>
        <dbReference type="ARBA" id="ARBA00023136"/>
    </source>
</evidence>
<keyword evidence="6 9" id="KW-0472">Membrane</keyword>
<feature type="coiled-coil region" evidence="7">
    <location>
        <begin position="360"/>
        <end position="387"/>
    </location>
</feature>
<evidence type="ECO:0000256" key="5">
    <source>
        <dbReference type="ARBA" id="ARBA00022989"/>
    </source>
</evidence>
<keyword evidence="15" id="KW-1185">Reference proteome</keyword>
<evidence type="ECO:0000256" key="9">
    <source>
        <dbReference type="SAM" id="Phobius"/>
    </source>
</evidence>
<evidence type="ECO:0000313" key="15">
    <source>
        <dbReference type="Proteomes" id="UP000799539"/>
    </source>
</evidence>
<evidence type="ECO:0000259" key="10">
    <source>
        <dbReference type="Pfam" id="PF02714"/>
    </source>
</evidence>
<dbReference type="InterPro" id="IPR003864">
    <property type="entry name" value="CSC1/OSCA1-like_7TM"/>
</dbReference>
<dbReference type="EMBL" id="ML992672">
    <property type="protein sequence ID" value="KAF2212658.1"/>
    <property type="molecule type" value="Genomic_DNA"/>
</dbReference>
<feature type="transmembrane region" description="Helical" evidence="9">
    <location>
        <begin position="215"/>
        <end position="235"/>
    </location>
</feature>
<evidence type="ECO:0000256" key="8">
    <source>
        <dbReference type="SAM" id="MobiDB-lite"/>
    </source>
</evidence>
<keyword evidence="4 9" id="KW-0812">Transmembrane</keyword>
<evidence type="ECO:0000259" key="12">
    <source>
        <dbReference type="Pfam" id="PF13967"/>
    </source>
</evidence>
<keyword evidence="3" id="KW-0813">Transport</keyword>
<dbReference type="Pfam" id="PF14703">
    <property type="entry name" value="PHM7_cyt"/>
    <property type="match status" value="1"/>
</dbReference>
<dbReference type="PANTHER" id="PTHR13018:SF26">
    <property type="entry name" value="DOMAIN PROTEIN, PUTATIVE (AFU_ORTHOLOGUE AFUA_5G10920)-RELATED"/>
    <property type="match status" value="1"/>
</dbReference>
<name>A0A6A6FHE1_9PEZI</name>
<feature type="region of interest" description="Disordered" evidence="8">
    <location>
        <begin position="329"/>
        <end position="351"/>
    </location>
</feature>
<evidence type="ECO:0000256" key="1">
    <source>
        <dbReference type="ARBA" id="ARBA00004141"/>
    </source>
</evidence>
<dbReference type="Pfam" id="PF13967">
    <property type="entry name" value="RSN1_TM"/>
    <property type="match status" value="1"/>
</dbReference>
<evidence type="ECO:0000256" key="3">
    <source>
        <dbReference type="ARBA" id="ARBA00022448"/>
    </source>
</evidence>
<dbReference type="InterPro" id="IPR045122">
    <property type="entry name" value="Csc1-like"/>
</dbReference>
<feature type="compositionally biased region" description="Basic and acidic residues" evidence="8">
    <location>
        <begin position="36"/>
        <end position="46"/>
    </location>
</feature>
<dbReference type="Pfam" id="PF12621">
    <property type="entry name" value="PHM7_ext"/>
    <property type="match status" value="1"/>
</dbReference>
<gene>
    <name evidence="14" type="ORF">CERZMDRAFT_117520</name>
</gene>
<feature type="transmembrane region" description="Helical" evidence="9">
    <location>
        <begin position="164"/>
        <end position="187"/>
    </location>
</feature>
<evidence type="ECO:0000259" key="13">
    <source>
        <dbReference type="Pfam" id="PF14703"/>
    </source>
</evidence>
<comment type="subcellular location">
    <subcellularLocation>
        <location evidence="1">Membrane</location>
        <topology evidence="1">Multi-pass membrane protein</topology>
    </subcellularLocation>
</comment>
<evidence type="ECO:0008006" key="16">
    <source>
        <dbReference type="Google" id="ProtNLM"/>
    </source>
</evidence>
<keyword evidence="7" id="KW-0175">Coiled coil</keyword>
<organism evidence="14 15">
    <name type="scientific">Cercospora zeae-maydis SCOH1-5</name>
    <dbReference type="NCBI Taxonomy" id="717836"/>
    <lineage>
        <taxon>Eukaryota</taxon>
        <taxon>Fungi</taxon>
        <taxon>Dikarya</taxon>
        <taxon>Ascomycota</taxon>
        <taxon>Pezizomycotina</taxon>
        <taxon>Dothideomycetes</taxon>
        <taxon>Dothideomycetidae</taxon>
        <taxon>Mycosphaerellales</taxon>
        <taxon>Mycosphaerellaceae</taxon>
        <taxon>Cercospora</taxon>
    </lineage>
</organism>
<protein>
    <recommendedName>
        <fullName evidence="16">DUF221-domain-containing protein</fullName>
    </recommendedName>
</protein>
<dbReference type="InterPro" id="IPR022257">
    <property type="entry name" value="PHM7_ext"/>
</dbReference>
<dbReference type="OrthoDB" id="1076608at2759"/>
<feature type="compositionally biased region" description="Polar residues" evidence="8">
    <location>
        <begin position="329"/>
        <end position="338"/>
    </location>
</feature>